<dbReference type="InterPro" id="IPR036866">
    <property type="entry name" value="RibonucZ/Hydroxyglut_hydro"/>
</dbReference>
<evidence type="ECO:0000259" key="1">
    <source>
        <dbReference type="SMART" id="SM00849"/>
    </source>
</evidence>
<dbReference type="InterPro" id="IPR050855">
    <property type="entry name" value="NDM-1-like"/>
</dbReference>
<organism evidence="2 3">
    <name type="scientific">Sinomonas terricola</name>
    <dbReference type="NCBI Taxonomy" id="3110330"/>
    <lineage>
        <taxon>Bacteria</taxon>
        <taxon>Bacillati</taxon>
        <taxon>Actinomycetota</taxon>
        <taxon>Actinomycetes</taxon>
        <taxon>Micrococcales</taxon>
        <taxon>Micrococcaceae</taxon>
        <taxon>Sinomonas</taxon>
    </lineage>
</organism>
<dbReference type="SMART" id="SM00849">
    <property type="entry name" value="Lactamase_B"/>
    <property type="match status" value="1"/>
</dbReference>
<feature type="domain" description="Metallo-beta-lactamase" evidence="1">
    <location>
        <begin position="25"/>
        <end position="240"/>
    </location>
</feature>
<dbReference type="Proteomes" id="UP001304769">
    <property type="component" value="Unassembled WGS sequence"/>
</dbReference>
<comment type="caution">
    <text evidence="2">The sequence shown here is derived from an EMBL/GenBank/DDBJ whole genome shotgun (WGS) entry which is preliminary data.</text>
</comment>
<dbReference type="RefSeq" id="WP_323278584.1">
    <property type="nucleotide sequence ID" value="NZ_JAYGGQ010000005.1"/>
</dbReference>
<evidence type="ECO:0000313" key="3">
    <source>
        <dbReference type="Proteomes" id="UP001304769"/>
    </source>
</evidence>
<keyword evidence="3" id="KW-1185">Reference proteome</keyword>
<dbReference type="EMBL" id="JAYGGQ010000005">
    <property type="protein sequence ID" value="MEA5454735.1"/>
    <property type="molecule type" value="Genomic_DNA"/>
</dbReference>
<sequence>MNQTEPATDSVVEAARGIWLVRGGSSNWIIVKDPESASFTLIDGGYPADYPALVTSLGLLGLRPQDCAAALVTHGHVDHIGGLQRLEADYGVPVLCHADEAANLMGPDREQVTLARIVPQLWRGRVRRWLRLALSLDALEPVSITPSSAFRDGDRLDVPGSPTVLHFPGHTSGASAFLFDIDGERILVSGDVAVTAHETLPGGAPRAQLLPPMFHRDRAVAGASLERLLALKPDVLLPGHGPALRVG</sequence>
<accession>A0ABU5T512</accession>
<protein>
    <submittedName>
        <fullName evidence="2">MBL fold metallo-hydrolase</fullName>
    </submittedName>
</protein>
<dbReference type="InterPro" id="IPR001279">
    <property type="entry name" value="Metallo-B-lactamas"/>
</dbReference>
<dbReference type="PANTHER" id="PTHR42951">
    <property type="entry name" value="METALLO-BETA-LACTAMASE DOMAIN-CONTAINING"/>
    <property type="match status" value="1"/>
</dbReference>
<evidence type="ECO:0000313" key="2">
    <source>
        <dbReference type="EMBL" id="MEA5454735.1"/>
    </source>
</evidence>
<dbReference type="Pfam" id="PF00753">
    <property type="entry name" value="Lactamase_B"/>
    <property type="match status" value="1"/>
</dbReference>
<dbReference type="SUPFAM" id="SSF56281">
    <property type="entry name" value="Metallo-hydrolase/oxidoreductase"/>
    <property type="match status" value="1"/>
</dbReference>
<reference evidence="2 3" key="1">
    <citation type="submission" date="2023-12" db="EMBL/GenBank/DDBJ databases">
        <title>Sinomonas terricola sp. nov, isolated from litchi orchard soil in Guangdong, PR China.</title>
        <authorList>
            <person name="Jiaxin W."/>
            <person name="Yang Z."/>
            <person name="Honghui Z."/>
        </authorList>
    </citation>
    <scope>NUCLEOTIDE SEQUENCE [LARGE SCALE GENOMIC DNA]</scope>
    <source>
        <strain evidence="2 3">JGH33</strain>
    </source>
</reference>
<proteinExistence type="predicted"/>
<dbReference type="PANTHER" id="PTHR42951:SF14">
    <property type="entry name" value="METALLO-BETA-LACTAMASE SUPERFAMILY PROTEIN"/>
    <property type="match status" value="1"/>
</dbReference>
<name>A0ABU5T512_9MICC</name>
<gene>
    <name evidence="2" type="ORF">SPF06_08380</name>
</gene>
<dbReference type="Gene3D" id="3.60.15.10">
    <property type="entry name" value="Ribonuclease Z/Hydroxyacylglutathione hydrolase-like"/>
    <property type="match status" value="1"/>
</dbReference>